<organism evidence="2 3">
    <name type="scientific">Gymnopus androsaceus JB14</name>
    <dbReference type="NCBI Taxonomy" id="1447944"/>
    <lineage>
        <taxon>Eukaryota</taxon>
        <taxon>Fungi</taxon>
        <taxon>Dikarya</taxon>
        <taxon>Basidiomycota</taxon>
        <taxon>Agaricomycotina</taxon>
        <taxon>Agaricomycetes</taxon>
        <taxon>Agaricomycetidae</taxon>
        <taxon>Agaricales</taxon>
        <taxon>Marasmiineae</taxon>
        <taxon>Omphalotaceae</taxon>
        <taxon>Gymnopus</taxon>
    </lineage>
</organism>
<keyword evidence="3" id="KW-1185">Reference proteome</keyword>
<feature type="region of interest" description="Disordered" evidence="1">
    <location>
        <begin position="1"/>
        <end position="54"/>
    </location>
</feature>
<evidence type="ECO:0000313" key="2">
    <source>
        <dbReference type="EMBL" id="KAE9409712.1"/>
    </source>
</evidence>
<name>A0A6A4IC24_9AGAR</name>
<sequence>MRDERRYQNNQNKSKRENEQTSEQVTHISPKKRKRKTSPQILNNRKKTKRSPAPETIICLIQSLTRILKRR</sequence>
<dbReference type="AlphaFoldDB" id="A0A6A4IC24"/>
<dbReference type="Proteomes" id="UP000799118">
    <property type="component" value="Unassembled WGS sequence"/>
</dbReference>
<protein>
    <submittedName>
        <fullName evidence="2">Uncharacterized protein</fullName>
    </submittedName>
</protein>
<accession>A0A6A4IC24</accession>
<proteinExistence type="predicted"/>
<evidence type="ECO:0000256" key="1">
    <source>
        <dbReference type="SAM" id="MobiDB-lite"/>
    </source>
</evidence>
<dbReference type="EMBL" id="ML769387">
    <property type="protein sequence ID" value="KAE9409712.1"/>
    <property type="molecule type" value="Genomic_DNA"/>
</dbReference>
<evidence type="ECO:0000313" key="3">
    <source>
        <dbReference type="Proteomes" id="UP000799118"/>
    </source>
</evidence>
<gene>
    <name evidence="2" type="ORF">BT96DRAFT_913217</name>
</gene>
<reference evidence="2" key="1">
    <citation type="journal article" date="2019" name="Environ. Microbiol.">
        <title>Fungal ecological strategies reflected in gene transcription - a case study of two litter decomposers.</title>
        <authorList>
            <person name="Barbi F."/>
            <person name="Kohler A."/>
            <person name="Barry K."/>
            <person name="Baskaran P."/>
            <person name="Daum C."/>
            <person name="Fauchery L."/>
            <person name="Ihrmark K."/>
            <person name="Kuo A."/>
            <person name="LaButti K."/>
            <person name="Lipzen A."/>
            <person name="Morin E."/>
            <person name="Grigoriev I.V."/>
            <person name="Henrissat B."/>
            <person name="Lindahl B."/>
            <person name="Martin F."/>
        </authorList>
    </citation>
    <scope>NUCLEOTIDE SEQUENCE</scope>
    <source>
        <strain evidence="2">JB14</strain>
    </source>
</reference>